<dbReference type="GeneID" id="96088155"/>
<feature type="compositionally biased region" description="Polar residues" evidence="3">
    <location>
        <begin position="709"/>
        <end position="720"/>
    </location>
</feature>
<proteinExistence type="predicted"/>
<gene>
    <name evidence="5" type="ORF">ACET3X_007833</name>
</gene>
<dbReference type="Gene3D" id="2.120.10.80">
    <property type="entry name" value="Kelch-type beta propeller"/>
    <property type="match status" value="2"/>
</dbReference>
<comment type="caution">
    <text evidence="5">The sequence shown here is derived from an EMBL/GenBank/DDBJ whole genome shotgun (WGS) entry which is preliminary data.</text>
</comment>
<dbReference type="RefSeq" id="XP_069304996.1">
    <property type="nucleotide sequence ID" value="XM_069454023.1"/>
</dbReference>
<dbReference type="InterPro" id="IPR015915">
    <property type="entry name" value="Kelch-typ_b-propeller"/>
</dbReference>
<reference evidence="5 6" key="1">
    <citation type="submission" date="2024-09" db="EMBL/GenBank/DDBJ databases">
        <title>T2T genomes of carrot and Alternaria dauci and their utility for understanding host-pathogen interaction during carrot leaf blight disease.</title>
        <authorList>
            <person name="Liu W."/>
            <person name="Xu S."/>
            <person name="Ou C."/>
            <person name="Liu X."/>
            <person name="Zhuang F."/>
            <person name="Deng X.W."/>
        </authorList>
    </citation>
    <scope>NUCLEOTIDE SEQUENCE [LARGE SCALE GENOMIC DNA]</scope>
    <source>
        <strain evidence="5 6">A2016</strain>
    </source>
</reference>
<dbReference type="EMBL" id="JBHGVX010000007">
    <property type="protein sequence ID" value="KAL1794412.1"/>
    <property type="molecule type" value="Genomic_DNA"/>
</dbReference>
<keyword evidence="4" id="KW-0472">Membrane</keyword>
<accession>A0ABR3UDZ4</accession>
<keyword evidence="4" id="KW-0812">Transmembrane</keyword>
<evidence type="ECO:0000313" key="5">
    <source>
        <dbReference type="EMBL" id="KAL1794412.1"/>
    </source>
</evidence>
<keyword evidence="6" id="KW-1185">Reference proteome</keyword>
<feature type="transmembrane region" description="Helical" evidence="4">
    <location>
        <begin position="657"/>
        <end position="683"/>
    </location>
</feature>
<keyword evidence="4" id="KW-1133">Transmembrane helix</keyword>
<evidence type="ECO:0000313" key="6">
    <source>
        <dbReference type="Proteomes" id="UP001578633"/>
    </source>
</evidence>
<feature type="compositionally biased region" description="Gly residues" evidence="3">
    <location>
        <begin position="728"/>
        <end position="739"/>
    </location>
</feature>
<evidence type="ECO:0008006" key="7">
    <source>
        <dbReference type="Google" id="ProtNLM"/>
    </source>
</evidence>
<dbReference type="PANTHER" id="PTHR47435:SF4">
    <property type="entry name" value="KELCH REPEAT PROTEIN (AFU_ORTHOLOGUE AFUA_5G12780)"/>
    <property type="match status" value="1"/>
</dbReference>
<evidence type="ECO:0000256" key="2">
    <source>
        <dbReference type="ARBA" id="ARBA00023004"/>
    </source>
</evidence>
<keyword evidence="1" id="KW-0677">Repeat</keyword>
<feature type="region of interest" description="Disordered" evidence="3">
    <location>
        <begin position="708"/>
        <end position="775"/>
    </location>
</feature>
<dbReference type="Pfam" id="PF24681">
    <property type="entry name" value="Kelch_KLHDC2_KLHL20_DRC7"/>
    <property type="match status" value="1"/>
</dbReference>
<dbReference type="Proteomes" id="UP001578633">
    <property type="component" value="Chromosome 7"/>
</dbReference>
<sequence>MEHVRAQPATCAEGRRMSIFTEVGLVDEDRIQEERRPIPTHGESLRRLRPAKMLRFRSTNSIFNAEGERVADDEDDWESCDDDDDDAHHSYTTTSQSFMPTKLYRFGLFSVLLALMLPIIQLNPLKHIGVRGGTIPTHAIQANSERSTLVRREDSPTDACRRWSGQSAVVNGTLYMYGFRRTTEGQQTQDTWNNDFLTLDLTESWQTSSPALTGLPKPQGPPAVSLGQLWASHDSLWLYGGQFSDSPQADPANNSVWEYNISGKQWIEHADPKTSAGSEAEDAGQSVQRVAEGAGLTVPTLGRGFYFAGHLDFLTTEGWSIQTPRVYLKSLLEFTFPGQTNNAVESLRDEKTAGPDGAWRNITYGGLQNTASFPERADSALVYVPGFGDEGLLIGLTGGDNATFTQMNTIDVYDISTSTWYKQSTSGKTPEYRVNPCTVVGAAADGSSYNIYMFGGQDLGDPGTQTQRDDMWILSVPSFSWIEVEQGTDKASIPPPRAGHLCQVWDAQMIVLGGYSTDLGCDAPGIYVFNMSSLGWSNQFTAVTGKNALQGYDVKDKGSTGNPLAQQVNQRGFGVGAGIEGSYGYAVPDAVQSVIGGKATGGATLTAPVQTPTQGPLATGKPQTYTMTGPDGSTITSVINGNPQGSSSSSGDDGPNVGAIIAGVIAGVFAIVAAYFAFCAWIYRRQVQIWKAHAAAVQTRANAVEKQGGTFTSSSAGGKNSSERPPGTMGGGSSHGGAAAGSFDIGRRNSGDAMTAYGGPGSGDQWGRRNSEGSVVDGLLDGQEPSFWGARGVLLNPRRSLRVINRD</sequence>
<organism evidence="5 6">
    <name type="scientific">Alternaria dauci</name>
    <dbReference type="NCBI Taxonomy" id="48095"/>
    <lineage>
        <taxon>Eukaryota</taxon>
        <taxon>Fungi</taxon>
        <taxon>Dikarya</taxon>
        <taxon>Ascomycota</taxon>
        <taxon>Pezizomycotina</taxon>
        <taxon>Dothideomycetes</taxon>
        <taxon>Pleosporomycetidae</taxon>
        <taxon>Pleosporales</taxon>
        <taxon>Pleosporineae</taxon>
        <taxon>Pleosporaceae</taxon>
        <taxon>Alternaria</taxon>
        <taxon>Alternaria sect. Porri</taxon>
    </lineage>
</organism>
<protein>
    <recommendedName>
        <fullName evidence="7">Kelch repeat-containing protein</fullName>
    </recommendedName>
</protein>
<dbReference type="PANTHER" id="PTHR47435">
    <property type="entry name" value="KELCH REPEAT PROTEIN (AFU_ORTHOLOGUE AFUA_5G12780)"/>
    <property type="match status" value="1"/>
</dbReference>
<name>A0ABR3UDZ4_9PLEO</name>
<feature type="transmembrane region" description="Helical" evidence="4">
    <location>
        <begin position="103"/>
        <end position="120"/>
    </location>
</feature>
<keyword evidence="2" id="KW-0408">Iron</keyword>
<dbReference type="SUPFAM" id="SSF117281">
    <property type="entry name" value="Kelch motif"/>
    <property type="match status" value="1"/>
</dbReference>
<evidence type="ECO:0000256" key="3">
    <source>
        <dbReference type="SAM" id="MobiDB-lite"/>
    </source>
</evidence>
<evidence type="ECO:0000256" key="1">
    <source>
        <dbReference type="ARBA" id="ARBA00022737"/>
    </source>
</evidence>
<evidence type="ECO:0000256" key="4">
    <source>
        <dbReference type="SAM" id="Phobius"/>
    </source>
</evidence>